<feature type="domain" description="Putative host cell surface-exposed lipoprotein Ltp-like HTH region" evidence="2">
    <location>
        <begin position="215"/>
        <end position="261"/>
    </location>
</feature>
<feature type="signal peptide" evidence="1">
    <location>
        <begin position="1"/>
        <end position="25"/>
    </location>
</feature>
<accession>A0AAU8XTR9</accession>
<dbReference type="Pfam" id="PF07553">
    <property type="entry name" value="Lipoprotein_Ltp"/>
    <property type="match status" value="2"/>
</dbReference>
<evidence type="ECO:0000313" key="4">
    <source>
        <dbReference type="Proteomes" id="UP000234562"/>
    </source>
</evidence>
<name>A0AAU8XTR9_LACHE</name>
<dbReference type="InterPro" id="IPR036388">
    <property type="entry name" value="WH-like_DNA-bd_sf"/>
</dbReference>
<feature type="chain" id="PRO_5043448507" description="Putative host cell surface-exposed lipoprotein Ltp-like HTH region domain-containing protein" evidence="1">
    <location>
        <begin position="26"/>
        <end position="263"/>
    </location>
</feature>
<sequence>MKLNKIAALSSVALLSMGLAGCSSSTTTPKPKNISYSQLSSYKSRKKVINKDLAKKLKKDQKKAKDGDDDYNYSLYLYKVQTWEDQTIAVNVDKDNYMNLSTKEKVAVGQSIDTLVKKTLKENHVKGKNIFITIYDEDGNILVPAYNYVTLKFKNKKDQEEANVPVEYQNALDKAQSYSDNMHMSKQGLYEQLTSEVEGFSKKSASYAIKHVQANWNKNALEKAKSYQKNEKMSRNAIYDQLTSSVERFTPSQARYAINHLPK</sequence>
<gene>
    <name evidence="3" type="ORF">Lh8105_04800</name>
</gene>
<proteinExistence type="predicted"/>
<dbReference type="InterPro" id="IPR011434">
    <property type="entry name" value="Ltp-like_HTH"/>
</dbReference>
<protein>
    <recommendedName>
        <fullName evidence="2">Putative host cell surface-exposed lipoprotein Ltp-like HTH region domain-containing protein</fullName>
    </recommendedName>
</protein>
<dbReference type="PROSITE" id="PS51257">
    <property type="entry name" value="PROKAR_LIPOPROTEIN"/>
    <property type="match status" value="1"/>
</dbReference>
<dbReference type="RefSeq" id="WP_233759075.1">
    <property type="nucleotide sequence ID" value="NZ_CP015496.1"/>
</dbReference>
<keyword evidence="1" id="KW-0732">Signal</keyword>
<evidence type="ECO:0000313" key="3">
    <source>
        <dbReference type="EMBL" id="AUI74170.1"/>
    </source>
</evidence>
<organism evidence="3 4">
    <name type="scientific">Lactobacillus helveticus</name>
    <name type="common">Lactobacillus suntoryeus</name>
    <dbReference type="NCBI Taxonomy" id="1587"/>
    <lineage>
        <taxon>Bacteria</taxon>
        <taxon>Bacillati</taxon>
        <taxon>Bacillota</taxon>
        <taxon>Bacilli</taxon>
        <taxon>Lactobacillales</taxon>
        <taxon>Lactobacillaceae</taxon>
        <taxon>Lactobacillus</taxon>
    </lineage>
</organism>
<dbReference type="Gene3D" id="1.10.10.10">
    <property type="entry name" value="Winged helix-like DNA-binding domain superfamily/Winged helix DNA-binding domain"/>
    <property type="match status" value="2"/>
</dbReference>
<dbReference type="EMBL" id="CP015496">
    <property type="protein sequence ID" value="AUI74170.1"/>
    <property type="molecule type" value="Genomic_DNA"/>
</dbReference>
<feature type="domain" description="Putative host cell surface-exposed lipoprotein Ltp-like HTH region" evidence="2">
    <location>
        <begin position="167"/>
        <end position="212"/>
    </location>
</feature>
<dbReference type="AlphaFoldDB" id="A0AAU8XTR9"/>
<evidence type="ECO:0000256" key="1">
    <source>
        <dbReference type="SAM" id="SignalP"/>
    </source>
</evidence>
<evidence type="ECO:0000259" key="2">
    <source>
        <dbReference type="Pfam" id="PF07553"/>
    </source>
</evidence>
<reference evidence="4" key="1">
    <citation type="submission" date="2016-05" db="EMBL/GenBank/DDBJ databases">
        <title>Genome sequence of Lactobacillus helveticus FAM8105.</title>
        <authorList>
            <person name="Ahrens C."/>
            <person name="Schmid M."/>
        </authorList>
    </citation>
    <scope>NUCLEOTIDE SEQUENCE [LARGE SCALE GENOMIC DNA]</scope>
    <source>
        <strain evidence="4">FAM8105</strain>
    </source>
</reference>
<dbReference type="Proteomes" id="UP000234562">
    <property type="component" value="Chromosome"/>
</dbReference>